<proteinExistence type="predicted"/>
<protein>
    <recommendedName>
        <fullName evidence="4">Alternate signal-mediated exported protein, CPF_0494 family</fullName>
    </recommendedName>
</protein>
<gene>
    <name evidence="2" type="ORF">H9935_03790</name>
</gene>
<reference evidence="2" key="2">
    <citation type="submission" date="2021-04" db="EMBL/GenBank/DDBJ databases">
        <authorList>
            <person name="Gilroy R."/>
        </authorList>
    </citation>
    <scope>NUCLEOTIDE SEQUENCE</scope>
    <source>
        <strain evidence="2">ChiSxjej6B18-287</strain>
    </source>
</reference>
<dbReference type="Proteomes" id="UP000823893">
    <property type="component" value="Unassembled WGS sequence"/>
</dbReference>
<evidence type="ECO:0000313" key="2">
    <source>
        <dbReference type="EMBL" id="HJC09922.1"/>
    </source>
</evidence>
<feature type="chain" id="PRO_5038867358" description="Alternate signal-mediated exported protein, CPF_0494 family" evidence="1">
    <location>
        <begin position="31"/>
        <end position="253"/>
    </location>
</feature>
<name>A0A9D2N3Y7_9FIRM</name>
<accession>A0A9D2N3Y7</accession>
<reference evidence="2" key="1">
    <citation type="journal article" date="2021" name="PeerJ">
        <title>Extensive microbial diversity within the chicken gut microbiome revealed by metagenomics and culture.</title>
        <authorList>
            <person name="Gilroy R."/>
            <person name="Ravi A."/>
            <person name="Getino M."/>
            <person name="Pursley I."/>
            <person name="Horton D.L."/>
            <person name="Alikhan N.F."/>
            <person name="Baker D."/>
            <person name="Gharbi K."/>
            <person name="Hall N."/>
            <person name="Watson M."/>
            <person name="Adriaenssens E.M."/>
            <person name="Foster-Nyarko E."/>
            <person name="Jarju S."/>
            <person name="Secka A."/>
            <person name="Antonio M."/>
            <person name="Oren A."/>
            <person name="Chaudhuri R.R."/>
            <person name="La Ragione R."/>
            <person name="Hildebrand F."/>
            <person name="Pallen M.J."/>
        </authorList>
    </citation>
    <scope>NUCLEOTIDE SEQUENCE</scope>
    <source>
        <strain evidence="2">ChiSxjej6B18-287</strain>
    </source>
</reference>
<dbReference type="AlphaFoldDB" id="A0A9D2N3Y7"/>
<evidence type="ECO:0000256" key="1">
    <source>
        <dbReference type="SAM" id="SignalP"/>
    </source>
</evidence>
<feature type="signal peptide" evidence="1">
    <location>
        <begin position="1"/>
        <end position="30"/>
    </location>
</feature>
<dbReference type="EMBL" id="DWWV01000042">
    <property type="protein sequence ID" value="HJC09922.1"/>
    <property type="molecule type" value="Genomic_DNA"/>
</dbReference>
<organism evidence="2 3">
    <name type="scientific">Candidatus Blautia merdigallinarum</name>
    <dbReference type="NCBI Taxonomy" id="2838495"/>
    <lineage>
        <taxon>Bacteria</taxon>
        <taxon>Bacillati</taxon>
        <taxon>Bacillota</taxon>
        <taxon>Clostridia</taxon>
        <taxon>Lachnospirales</taxon>
        <taxon>Lachnospiraceae</taxon>
        <taxon>Blautia</taxon>
    </lineage>
</organism>
<comment type="caution">
    <text evidence="2">The sequence shown here is derived from an EMBL/GenBank/DDBJ whole genome shotgun (WGS) entry which is preliminary data.</text>
</comment>
<sequence length="253" mass="27244">MKKKIPVVPTVLLSAAALLLAGSTVGSTRAALTYFSENYSASVNISQIGVSIEENGEIVSSRDYAGNDQWNETSTSLFTNLLDTENGETLALGKKYDDSITVTNSGSIDTFVRVIVTKSWQDREGNKDTSLDPDFIQLNFLTENGWQIDEGASTAERTVLYYTNLLAPGESTPELLGQDALSIDSAVGSKVTQTETQTDEGTVITTEYAYDGYSFHVEVEADAVQTHNAADAIKSAWGVDVNVSEDGNSISLR</sequence>
<keyword evidence="1" id="KW-0732">Signal</keyword>
<evidence type="ECO:0008006" key="4">
    <source>
        <dbReference type="Google" id="ProtNLM"/>
    </source>
</evidence>
<evidence type="ECO:0000313" key="3">
    <source>
        <dbReference type="Proteomes" id="UP000823893"/>
    </source>
</evidence>